<dbReference type="Gene3D" id="2.60.40.1240">
    <property type="match status" value="1"/>
</dbReference>
<evidence type="ECO:0000256" key="1">
    <source>
        <dbReference type="ARBA" id="ARBA00022729"/>
    </source>
</evidence>
<dbReference type="AlphaFoldDB" id="A0A1F7H1Y9"/>
<feature type="compositionally biased region" description="Low complexity" evidence="2">
    <location>
        <begin position="37"/>
        <end position="49"/>
    </location>
</feature>
<name>A0A1F7H1Y9_9BACT</name>
<accession>A0A1F7H1Y9</accession>
<dbReference type="InterPro" id="IPR029050">
    <property type="entry name" value="Immunoprotect_excell_Ig-like"/>
</dbReference>
<evidence type="ECO:0000256" key="2">
    <source>
        <dbReference type="SAM" id="MobiDB-lite"/>
    </source>
</evidence>
<reference evidence="4 5" key="1">
    <citation type="journal article" date="2016" name="Nat. Commun.">
        <title>Thousands of microbial genomes shed light on interconnected biogeochemical processes in an aquifer system.</title>
        <authorList>
            <person name="Anantharaman K."/>
            <person name="Brown C.T."/>
            <person name="Hug L.A."/>
            <person name="Sharon I."/>
            <person name="Castelle C.J."/>
            <person name="Probst A.J."/>
            <person name="Thomas B.C."/>
            <person name="Singh A."/>
            <person name="Wilkins M.J."/>
            <person name="Karaoz U."/>
            <person name="Brodie E.L."/>
            <person name="Williams K.H."/>
            <person name="Hubbard S.S."/>
            <person name="Banfield J.F."/>
        </authorList>
    </citation>
    <scope>NUCLEOTIDE SEQUENCE [LARGE SCALE GENOMIC DNA]</scope>
</reference>
<dbReference type="EMBL" id="MFZO01000013">
    <property type="protein sequence ID" value="OGK25279.1"/>
    <property type="molecule type" value="Genomic_DNA"/>
</dbReference>
<proteinExistence type="predicted"/>
<gene>
    <name evidence="4" type="ORF">A3C25_00475</name>
</gene>
<dbReference type="Pfam" id="PF11611">
    <property type="entry name" value="DUF4352"/>
    <property type="match status" value="1"/>
</dbReference>
<feature type="domain" description="DUF4352" evidence="3">
    <location>
        <begin position="55"/>
        <end position="174"/>
    </location>
</feature>
<evidence type="ECO:0000259" key="3">
    <source>
        <dbReference type="Pfam" id="PF11611"/>
    </source>
</evidence>
<sequence>MIKKILMGLGIFFVVIVIIGMASGPSKKTSNEPVKVESTTQGQEQVQETQKQTEFKVGDVVKMGEREFIVNSAKRMSQIGQYQSAKAGKEYIVVNVTIKNGGTSEISYNPFDFKVQNSNGAQEDQSFAVLDDPLRLGTLIGGGNVTGSIPFEVTQGDTNLKLIFQPSVWSKEKIVVAL</sequence>
<organism evidence="4 5">
    <name type="scientific">Candidatus Roizmanbacteria bacterium RIFCSPHIGHO2_02_FULL_38_11</name>
    <dbReference type="NCBI Taxonomy" id="1802039"/>
    <lineage>
        <taxon>Bacteria</taxon>
        <taxon>Candidatus Roizmaniibacteriota</taxon>
    </lineage>
</organism>
<dbReference type="InterPro" id="IPR029051">
    <property type="entry name" value="DUF4352"/>
</dbReference>
<dbReference type="Proteomes" id="UP000177913">
    <property type="component" value="Unassembled WGS sequence"/>
</dbReference>
<evidence type="ECO:0000313" key="5">
    <source>
        <dbReference type="Proteomes" id="UP000177913"/>
    </source>
</evidence>
<evidence type="ECO:0000313" key="4">
    <source>
        <dbReference type="EMBL" id="OGK25279.1"/>
    </source>
</evidence>
<comment type="caution">
    <text evidence="4">The sequence shown here is derived from an EMBL/GenBank/DDBJ whole genome shotgun (WGS) entry which is preliminary data.</text>
</comment>
<feature type="region of interest" description="Disordered" evidence="2">
    <location>
        <begin position="25"/>
        <end position="49"/>
    </location>
</feature>
<protein>
    <recommendedName>
        <fullName evidence="3">DUF4352 domain-containing protein</fullName>
    </recommendedName>
</protein>
<keyword evidence="1" id="KW-0732">Signal</keyword>